<dbReference type="EMBL" id="AUZY01002658">
    <property type="protein sequence ID" value="EQD71840.1"/>
    <property type="molecule type" value="Genomic_DNA"/>
</dbReference>
<gene>
    <name evidence="4" type="ORF">B1B_04253</name>
</gene>
<dbReference type="InterPro" id="IPR019489">
    <property type="entry name" value="Clp_ATPase_C"/>
</dbReference>
<dbReference type="SMART" id="SM01086">
    <property type="entry name" value="ClpB_D2-small"/>
    <property type="match status" value="1"/>
</dbReference>
<dbReference type="FunFam" id="1.10.8.60:FF:000002">
    <property type="entry name" value="ATP-dependent Clp protease ATP-binding subunit ClpX"/>
    <property type="match status" value="1"/>
</dbReference>
<dbReference type="Gene3D" id="3.40.50.300">
    <property type="entry name" value="P-loop containing nucleotide triphosphate hydrolases"/>
    <property type="match status" value="1"/>
</dbReference>
<dbReference type="GO" id="GO:0008233">
    <property type="term" value="F:peptidase activity"/>
    <property type="evidence" value="ECO:0007669"/>
    <property type="project" value="UniProtKB-KW"/>
</dbReference>
<reference evidence="4" key="1">
    <citation type="submission" date="2013-08" db="EMBL/GenBank/DDBJ databases">
        <authorList>
            <person name="Mendez C."/>
            <person name="Richter M."/>
            <person name="Ferrer M."/>
            <person name="Sanchez J."/>
        </authorList>
    </citation>
    <scope>NUCLEOTIDE SEQUENCE</scope>
</reference>
<dbReference type="GO" id="GO:0016887">
    <property type="term" value="F:ATP hydrolysis activity"/>
    <property type="evidence" value="ECO:0007669"/>
    <property type="project" value="TreeGrafter"/>
</dbReference>
<feature type="domain" description="Clp ATPase C-terminal" evidence="3">
    <location>
        <begin position="62"/>
        <end position="157"/>
    </location>
</feature>
<evidence type="ECO:0000256" key="2">
    <source>
        <dbReference type="ARBA" id="ARBA00022840"/>
    </source>
</evidence>
<dbReference type="AlphaFoldDB" id="T1CRK9"/>
<dbReference type="PANTHER" id="PTHR48102:SF7">
    <property type="entry name" value="ATP-DEPENDENT CLP PROTEASE ATP-BINDING SUBUNIT CLPX-LIKE, MITOCHONDRIAL"/>
    <property type="match status" value="1"/>
</dbReference>
<dbReference type="SUPFAM" id="SSF52540">
    <property type="entry name" value="P-loop containing nucleoside triphosphate hydrolases"/>
    <property type="match status" value="1"/>
</dbReference>
<dbReference type="GO" id="GO:0009376">
    <property type="term" value="C:HslUV protease complex"/>
    <property type="evidence" value="ECO:0007669"/>
    <property type="project" value="TreeGrafter"/>
</dbReference>
<dbReference type="GO" id="GO:0005524">
    <property type="term" value="F:ATP binding"/>
    <property type="evidence" value="ECO:0007669"/>
    <property type="project" value="UniProtKB-KW"/>
</dbReference>
<evidence type="ECO:0000259" key="3">
    <source>
        <dbReference type="SMART" id="SM01086"/>
    </source>
</evidence>
<keyword evidence="2 4" id="KW-0067">ATP-binding</keyword>
<comment type="caution">
    <text evidence="4">The sequence shown here is derived from an EMBL/GenBank/DDBJ whole genome shotgun (WGS) entry which is preliminary data.</text>
</comment>
<sequence>KIVERRTQRGGIGFTATLPGGQTAERSLSLLLSNTEPEDLIRYGLIPEFVGRMPVIATLDELDEEALIRITTEPKNAIVKQYQKLFEMEGAELEFRDSGLRAVVHRAIQRKTGARGLRTILEQILLDVMYDLPSLKGASRVVIDESVIAGQSQPYILYGRDRIAASDEG</sequence>
<dbReference type="Gene3D" id="1.10.8.60">
    <property type="match status" value="1"/>
</dbReference>
<reference evidence="4" key="2">
    <citation type="journal article" date="2014" name="ISME J.">
        <title>Microbial stratification in low pH oxic and suboxic macroscopic growths along an acid mine drainage.</title>
        <authorList>
            <person name="Mendez-Garcia C."/>
            <person name="Mesa V."/>
            <person name="Sprenger R.R."/>
            <person name="Richter M."/>
            <person name="Diez M.S."/>
            <person name="Solano J."/>
            <person name="Bargiela R."/>
            <person name="Golyshina O.V."/>
            <person name="Manteca A."/>
            <person name="Ramos J.L."/>
            <person name="Gallego J.R."/>
            <person name="Llorente I."/>
            <person name="Martins Dos Santos V.A."/>
            <person name="Jensen O.N."/>
            <person name="Pelaez A.I."/>
            <person name="Sanchez J."/>
            <person name="Ferrer M."/>
        </authorList>
    </citation>
    <scope>NUCLEOTIDE SEQUENCE</scope>
</reference>
<dbReference type="InterPro" id="IPR027417">
    <property type="entry name" value="P-loop_NTPase"/>
</dbReference>
<name>T1CRK9_9ZZZZ</name>
<keyword evidence="1" id="KW-0547">Nucleotide-binding</keyword>
<proteinExistence type="predicted"/>
<keyword evidence="4" id="KW-0645">Protease</keyword>
<accession>T1CRK9</accession>
<protein>
    <submittedName>
        <fullName evidence="4">Dependent Clp protease ATP-binding subunit clpX</fullName>
    </submittedName>
</protein>
<dbReference type="GO" id="GO:0051301">
    <property type="term" value="P:cell division"/>
    <property type="evidence" value="ECO:0007669"/>
    <property type="project" value="TreeGrafter"/>
</dbReference>
<evidence type="ECO:0000313" key="4">
    <source>
        <dbReference type="EMBL" id="EQD71840.1"/>
    </source>
</evidence>
<dbReference type="GO" id="GO:0051603">
    <property type="term" value="P:proteolysis involved in protein catabolic process"/>
    <property type="evidence" value="ECO:0007669"/>
    <property type="project" value="TreeGrafter"/>
</dbReference>
<evidence type="ECO:0000256" key="1">
    <source>
        <dbReference type="ARBA" id="ARBA00022741"/>
    </source>
</evidence>
<organism evidence="4">
    <name type="scientific">mine drainage metagenome</name>
    <dbReference type="NCBI Taxonomy" id="410659"/>
    <lineage>
        <taxon>unclassified sequences</taxon>
        <taxon>metagenomes</taxon>
        <taxon>ecological metagenomes</taxon>
    </lineage>
</organism>
<keyword evidence="4" id="KW-0378">Hydrolase</keyword>
<feature type="non-terminal residue" evidence="4">
    <location>
        <position position="1"/>
    </location>
</feature>
<dbReference type="PANTHER" id="PTHR48102">
    <property type="entry name" value="ATP-DEPENDENT CLP PROTEASE ATP-BINDING SUBUNIT CLPX-LIKE, MITOCHONDRIAL-RELATED"/>
    <property type="match status" value="1"/>
</dbReference>
<dbReference type="InterPro" id="IPR050052">
    <property type="entry name" value="ATP-dep_Clp_protease_ClpX"/>
</dbReference>
<dbReference type="Pfam" id="PF10431">
    <property type="entry name" value="ClpB_D2-small"/>
    <property type="match status" value="1"/>
</dbReference>